<feature type="compositionally biased region" description="Low complexity" evidence="1">
    <location>
        <begin position="584"/>
        <end position="597"/>
    </location>
</feature>
<keyword evidence="3" id="KW-1185">Reference proteome</keyword>
<feature type="compositionally biased region" description="Acidic residues" evidence="1">
    <location>
        <begin position="635"/>
        <end position="644"/>
    </location>
</feature>
<name>A0A8J3UID4_9ACTN</name>
<feature type="compositionally biased region" description="Polar residues" evidence="1">
    <location>
        <begin position="598"/>
        <end position="608"/>
    </location>
</feature>
<feature type="compositionally biased region" description="Polar residues" evidence="1">
    <location>
        <begin position="289"/>
        <end position="299"/>
    </location>
</feature>
<dbReference type="RefSeq" id="WP_203973942.1">
    <property type="nucleotide sequence ID" value="NZ_BAAAKY010000049.1"/>
</dbReference>
<dbReference type="AlphaFoldDB" id="A0A8J3UID4"/>
<feature type="compositionally biased region" description="Low complexity" evidence="1">
    <location>
        <begin position="306"/>
        <end position="331"/>
    </location>
</feature>
<dbReference type="PRINTS" id="PR01217">
    <property type="entry name" value="PRICHEXTENSN"/>
</dbReference>
<evidence type="ECO:0000313" key="2">
    <source>
        <dbReference type="EMBL" id="GII46269.1"/>
    </source>
</evidence>
<sequence>MTAVIMGLVAVVLLVLVVVALGMRSMNRRESALSSERLKAMAENKGPKPRRPAEETFFESFPQGFDAFEDPSEKEKAAPKQRPAGGRPAAKPGGRQATRPTQRSAGKQPAAPRGRRGVDEWGESDDYDDEYWSRVRADDGGFSGPGARMATPRPVGRPSGAPSGDLPPNTPPAAKPRAADPDAATVQAPLPLRAGSDRPSGRKSSRVTPASAAADQKTVAFSAPTPDVLGALGTPAPARPSADPFDVSPATGAFDVSPAAGSFDASPATGSFDASPATGSFDASPATGMFSTPPASDSFTPPPRPAGSAASRSPRSGRSSRSARRSAAGPADTGAGRASGSFEAPLGTGPLGGGFDATPSTAPAPGLYTTGTGPFDTVLPTAGTPGASPADPLTPSTPPAPGTGSFDSWTAYDAPRSTDSYDLPPGSTGLFTTADTGPSYTVPPTAPPVTPIPSSPTPPAPGDNSWPPAASPGPATSPSWSGVRDILDDPEPPARGGTTWPGVETYQPPAAQPPGYSPYSNDPGYTATPSSSSYEVSAGWATIDDADSAAGPTGAHTGPARAVSPYESAGYDVPSGQSPYAYDQQQGQANGTGNGQQSWPEQNNTGGSWPSYDELYGNAPQSTSARRGSHRQPEDEPDYPDYYR</sequence>
<comment type="caution">
    <text evidence="2">The sequence shown here is derived from an EMBL/GenBank/DDBJ whole genome shotgun (WGS) entry which is preliminary data.</text>
</comment>
<accession>A0A8J3UID4</accession>
<feature type="compositionally biased region" description="Low complexity" evidence="1">
    <location>
        <begin position="82"/>
        <end position="95"/>
    </location>
</feature>
<feature type="compositionally biased region" description="Acidic residues" evidence="1">
    <location>
        <begin position="120"/>
        <end position="130"/>
    </location>
</feature>
<feature type="region of interest" description="Disordered" evidence="1">
    <location>
        <begin position="28"/>
        <end position="644"/>
    </location>
</feature>
<evidence type="ECO:0000313" key="3">
    <source>
        <dbReference type="Proteomes" id="UP000644610"/>
    </source>
</evidence>
<reference evidence="2" key="1">
    <citation type="submission" date="2021-01" db="EMBL/GenBank/DDBJ databases">
        <title>Whole genome shotgun sequence of Planotetraspora silvatica NBRC 100141.</title>
        <authorList>
            <person name="Komaki H."/>
            <person name="Tamura T."/>
        </authorList>
    </citation>
    <scope>NUCLEOTIDE SEQUENCE</scope>
    <source>
        <strain evidence="2">NBRC 100141</strain>
    </source>
</reference>
<feature type="compositionally biased region" description="Pro residues" evidence="1">
    <location>
        <begin position="444"/>
        <end position="461"/>
    </location>
</feature>
<feature type="compositionally biased region" description="Basic and acidic residues" evidence="1">
    <location>
        <begin position="28"/>
        <end position="54"/>
    </location>
</feature>
<protein>
    <submittedName>
        <fullName evidence="2">Uncharacterized protein</fullName>
    </submittedName>
</protein>
<proteinExistence type="predicted"/>
<feature type="compositionally biased region" description="Low complexity" evidence="1">
    <location>
        <begin position="549"/>
        <end position="562"/>
    </location>
</feature>
<dbReference type="EMBL" id="BOOQ01000015">
    <property type="protein sequence ID" value="GII46269.1"/>
    <property type="molecule type" value="Genomic_DNA"/>
</dbReference>
<dbReference type="Proteomes" id="UP000644610">
    <property type="component" value="Unassembled WGS sequence"/>
</dbReference>
<evidence type="ECO:0000256" key="1">
    <source>
        <dbReference type="SAM" id="MobiDB-lite"/>
    </source>
</evidence>
<organism evidence="2 3">
    <name type="scientific">Planotetraspora silvatica</name>
    <dbReference type="NCBI Taxonomy" id="234614"/>
    <lineage>
        <taxon>Bacteria</taxon>
        <taxon>Bacillati</taxon>
        <taxon>Actinomycetota</taxon>
        <taxon>Actinomycetes</taxon>
        <taxon>Streptosporangiales</taxon>
        <taxon>Streptosporangiaceae</taxon>
        <taxon>Planotetraspora</taxon>
    </lineage>
</organism>
<feature type="compositionally biased region" description="Low complexity" evidence="1">
    <location>
        <begin position="465"/>
        <end position="482"/>
    </location>
</feature>
<gene>
    <name evidence="2" type="ORF">Psi02_26930</name>
</gene>